<accession>A0A813I8J7</accession>
<evidence type="ECO:0000259" key="5">
    <source>
        <dbReference type="PROSITE" id="PS50102"/>
    </source>
</evidence>
<feature type="domain" description="RRM" evidence="5">
    <location>
        <begin position="161"/>
        <end position="234"/>
    </location>
</feature>
<keyword evidence="2 3" id="KW-0694">RNA-binding</keyword>
<dbReference type="Pfam" id="PF00076">
    <property type="entry name" value="RRM_1"/>
    <property type="match status" value="2"/>
</dbReference>
<dbReference type="EMBL" id="CAJNNW010004208">
    <property type="protein sequence ID" value="CAE8646200.1"/>
    <property type="molecule type" value="Genomic_DNA"/>
</dbReference>
<evidence type="ECO:0000256" key="4">
    <source>
        <dbReference type="SAM" id="Phobius"/>
    </source>
</evidence>
<feature type="non-terminal residue" evidence="6">
    <location>
        <position position="1"/>
    </location>
</feature>
<dbReference type="InterPro" id="IPR012677">
    <property type="entry name" value="Nucleotide-bd_a/b_plait_sf"/>
</dbReference>
<feature type="transmembrane region" description="Helical" evidence="4">
    <location>
        <begin position="20"/>
        <end position="38"/>
    </location>
</feature>
<dbReference type="SMART" id="SM00360">
    <property type="entry name" value="RRM"/>
    <property type="match status" value="4"/>
</dbReference>
<dbReference type="Gene3D" id="3.30.70.330">
    <property type="match status" value="4"/>
</dbReference>
<dbReference type="Proteomes" id="UP000626109">
    <property type="component" value="Unassembled WGS sequence"/>
</dbReference>
<keyword evidence="1" id="KW-0677">Repeat</keyword>
<comment type="caution">
    <text evidence="6">The sequence shown here is derived from an EMBL/GenBank/DDBJ whole genome shotgun (WGS) entry which is preliminary data.</text>
</comment>
<keyword evidence="4" id="KW-0472">Membrane</keyword>
<keyword evidence="4" id="KW-0812">Transmembrane</keyword>
<dbReference type="InterPro" id="IPR000504">
    <property type="entry name" value="RRM_dom"/>
</dbReference>
<proteinExistence type="predicted"/>
<evidence type="ECO:0000256" key="2">
    <source>
        <dbReference type="ARBA" id="ARBA00022884"/>
    </source>
</evidence>
<sequence>MALARGSHACVGHRRPRGALLARGSLLAVVLSCLHLFGTDFISGFPLPQAARRGLHNVRSLKASESSSEASEGDEAESTRVFVAGFDRSMTEQAIREYFAKAGPIVGYETSGAGRARLTFSSAADAKNAVASLNGTTIEGNGKSRWLLVKPYVAYVVKRTSTIHVSGFALGTAETALREHFGTAGAIVDFKLLGNRSAWVTYSSNEEGASAAFSLNGKPMEGNDKLLAVRFKGAAKVPRTTPPEAEVVEKTKKAKKTKKVKESKYPADASVIYVGQLEIGTAETALREHFGTAGTIVDVKFLGNRSAWVNYSSNEEVALAVASLNGKSMKGNDRLLDVRVKGDPKVARTARTNPAEGGVLDEIKKNKKSKKSIKKELPTENTVVVFGFDRGINTTVIKEHCGKAGSIVDSKRTRTCLLLTYSSVEEAATAVASLNGTTIQGSSRFIIVDHSRGSSLIEFWEVTGSAPSVTSDCSRDGDPQVLQLEDAQAPAAAMGVRSLGPQFVWTGELHRSFAKALAGHVGLEPVFCCASLSGSQLEDLVPQMQDQVSRQSSSSQRAWLLGLARRSKGLPKLQKKNLNMGEVQDAVTPPLHALYLLAPERHMRLAAISAEFCIASDGLRPARRILWD</sequence>
<evidence type="ECO:0000256" key="1">
    <source>
        <dbReference type="ARBA" id="ARBA00022737"/>
    </source>
</evidence>
<name>A0A813I8J7_POLGL</name>
<feature type="domain" description="RRM" evidence="5">
    <location>
        <begin position="79"/>
        <end position="154"/>
    </location>
</feature>
<evidence type="ECO:0000256" key="3">
    <source>
        <dbReference type="PROSITE-ProRule" id="PRU00176"/>
    </source>
</evidence>
<gene>
    <name evidence="6" type="ORF">PGLA2088_LOCUS4594</name>
</gene>
<dbReference type="PROSITE" id="PS50102">
    <property type="entry name" value="RRM"/>
    <property type="match status" value="3"/>
</dbReference>
<dbReference type="PANTHER" id="PTHR24012">
    <property type="entry name" value="RNA BINDING PROTEIN"/>
    <property type="match status" value="1"/>
</dbReference>
<dbReference type="SUPFAM" id="SSF54928">
    <property type="entry name" value="RNA-binding domain, RBD"/>
    <property type="match status" value="2"/>
</dbReference>
<keyword evidence="4" id="KW-1133">Transmembrane helix</keyword>
<dbReference type="InterPro" id="IPR035979">
    <property type="entry name" value="RBD_domain_sf"/>
</dbReference>
<dbReference type="GO" id="GO:0003723">
    <property type="term" value="F:RNA binding"/>
    <property type="evidence" value="ECO:0007669"/>
    <property type="project" value="UniProtKB-UniRule"/>
</dbReference>
<evidence type="ECO:0000313" key="6">
    <source>
        <dbReference type="EMBL" id="CAE8646200.1"/>
    </source>
</evidence>
<evidence type="ECO:0000313" key="7">
    <source>
        <dbReference type="Proteomes" id="UP000626109"/>
    </source>
</evidence>
<feature type="domain" description="RRM" evidence="5">
    <location>
        <begin position="270"/>
        <end position="343"/>
    </location>
</feature>
<organism evidence="6 7">
    <name type="scientific">Polarella glacialis</name>
    <name type="common">Dinoflagellate</name>
    <dbReference type="NCBI Taxonomy" id="89957"/>
    <lineage>
        <taxon>Eukaryota</taxon>
        <taxon>Sar</taxon>
        <taxon>Alveolata</taxon>
        <taxon>Dinophyceae</taxon>
        <taxon>Suessiales</taxon>
        <taxon>Suessiaceae</taxon>
        <taxon>Polarella</taxon>
    </lineage>
</organism>
<dbReference type="AlphaFoldDB" id="A0A813I8J7"/>
<dbReference type="CDD" id="cd00590">
    <property type="entry name" value="RRM_SF"/>
    <property type="match status" value="4"/>
</dbReference>
<protein>
    <recommendedName>
        <fullName evidence="5">RRM domain-containing protein</fullName>
    </recommendedName>
</protein>
<reference evidence="6" key="1">
    <citation type="submission" date="2021-02" db="EMBL/GenBank/DDBJ databases">
        <authorList>
            <person name="Dougan E. K."/>
            <person name="Rhodes N."/>
            <person name="Thang M."/>
            <person name="Chan C."/>
        </authorList>
    </citation>
    <scope>NUCLEOTIDE SEQUENCE</scope>
</reference>